<dbReference type="AlphaFoldDB" id="A0A6C0I0K4"/>
<evidence type="ECO:0000313" key="1">
    <source>
        <dbReference type="EMBL" id="QHT86541.1"/>
    </source>
</evidence>
<sequence>MERDNLSTLFMKNKGKSIHNLGKQTIQNSTSLNSLEKFILLEDGNMGNFYPEIDIYGGHIYSKFNDHPTAPVYDIYNIYNMNNGMRIFIPKNYSKKNVNALIYNIMFSGPENFGYVAFSDTYVPNYLSYNDKYMLSQYI</sequence>
<dbReference type="EMBL" id="MN740071">
    <property type="protein sequence ID" value="QHT86541.1"/>
    <property type="molecule type" value="Genomic_DNA"/>
</dbReference>
<name>A0A6C0I0K4_9ZZZZ</name>
<accession>A0A6C0I0K4</accession>
<proteinExistence type="predicted"/>
<reference evidence="1" key="1">
    <citation type="journal article" date="2020" name="Nature">
        <title>Giant virus diversity and host interactions through global metagenomics.</title>
        <authorList>
            <person name="Schulz F."/>
            <person name="Roux S."/>
            <person name="Paez-Espino D."/>
            <person name="Jungbluth S."/>
            <person name="Walsh D.A."/>
            <person name="Denef V.J."/>
            <person name="McMahon K.D."/>
            <person name="Konstantinidis K.T."/>
            <person name="Eloe-Fadrosh E.A."/>
            <person name="Kyrpides N.C."/>
            <person name="Woyke T."/>
        </authorList>
    </citation>
    <scope>NUCLEOTIDE SEQUENCE</scope>
    <source>
        <strain evidence="1">GVMAG-M-3300023184-186</strain>
    </source>
</reference>
<protein>
    <submittedName>
        <fullName evidence="1">Uncharacterized protein</fullName>
    </submittedName>
</protein>
<organism evidence="1">
    <name type="scientific">viral metagenome</name>
    <dbReference type="NCBI Taxonomy" id="1070528"/>
    <lineage>
        <taxon>unclassified sequences</taxon>
        <taxon>metagenomes</taxon>
        <taxon>organismal metagenomes</taxon>
    </lineage>
</organism>